<dbReference type="EMBL" id="WIWV01000070">
    <property type="protein sequence ID" value="KAF7714966.1"/>
    <property type="molecule type" value="Genomic_DNA"/>
</dbReference>
<evidence type="ECO:0000259" key="8">
    <source>
        <dbReference type="PROSITE" id="PS50235"/>
    </source>
</evidence>
<accession>A0A8J8W018</accession>
<feature type="compositionally biased region" description="Polar residues" evidence="7">
    <location>
        <begin position="766"/>
        <end position="789"/>
    </location>
</feature>
<evidence type="ECO:0000256" key="7">
    <source>
        <dbReference type="SAM" id="MobiDB-lite"/>
    </source>
</evidence>
<organism evidence="9 10">
    <name type="scientific">Penicillium ucsense</name>
    <dbReference type="NCBI Taxonomy" id="2839758"/>
    <lineage>
        <taxon>Eukaryota</taxon>
        <taxon>Fungi</taxon>
        <taxon>Dikarya</taxon>
        <taxon>Ascomycota</taxon>
        <taxon>Pezizomycotina</taxon>
        <taxon>Eurotiomycetes</taxon>
        <taxon>Eurotiomycetidae</taxon>
        <taxon>Eurotiales</taxon>
        <taxon>Aspergillaceae</taxon>
        <taxon>Penicillium</taxon>
    </lineage>
</organism>
<reference evidence="9" key="1">
    <citation type="journal article" date="2020" name="Front. Microbiol.">
        <title>Gene regulatory networks of Penicillium echinulatum 2HH and Penicillium oxalicum 114-2 inferred by a computational biology approach.</title>
        <authorList>
            <person name="Lenz A.R."/>
            <person name="Galan-Vasquez E."/>
            <person name="Balbinot E."/>
            <person name="De Abreu F.P."/>
            <person name="De Oliveira N.S."/>
            <person name="Da Rosa L.O."/>
            <person name="De Avila E Silva S."/>
            <person name="Camassola M."/>
            <person name="Dillon A.J.P."/>
            <person name="Perez-Rueda E."/>
        </authorList>
    </citation>
    <scope>NUCLEOTIDE SEQUENCE</scope>
    <source>
        <strain evidence="9">S1M29</strain>
    </source>
</reference>
<dbReference type="GO" id="GO:0070628">
    <property type="term" value="F:proteasome binding"/>
    <property type="evidence" value="ECO:0007669"/>
    <property type="project" value="TreeGrafter"/>
</dbReference>
<dbReference type="CDD" id="cd02666">
    <property type="entry name" value="Peptidase_C19J"/>
    <property type="match status" value="1"/>
</dbReference>
<feature type="region of interest" description="Disordered" evidence="7">
    <location>
        <begin position="732"/>
        <end position="789"/>
    </location>
</feature>
<feature type="domain" description="USP" evidence="8">
    <location>
        <begin position="626"/>
        <end position="1189"/>
    </location>
</feature>
<dbReference type="GO" id="GO:0004843">
    <property type="term" value="F:cysteine-type deubiquitinase activity"/>
    <property type="evidence" value="ECO:0007669"/>
    <property type="project" value="UniProtKB-EC"/>
</dbReference>
<dbReference type="PROSITE" id="PS00972">
    <property type="entry name" value="USP_1"/>
    <property type="match status" value="1"/>
</dbReference>
<evidence type="ECO:0000256" key="6">
    <source>
        <dbReference type="ARBA" id="ARBA00022807"/>
    </source>
</evidence>
<comment type="caution">
    <text evidence="9">The sequence shown here is derived from an EMBL/GenBank/DDBJ whole genome shotgun (WGS) entry which is preliminary data.</text>
</comment>
<keyword evidence="4" id="KW-0833">Ubl conjugation pathway</keyword>
<keyword evidence="10" id="KW-1185">Reference proteome</keyword>
<dbReference type="EC" id="3.4.19.12" evidence="2"/>
<dbReference type="AlphaFoldDB" id="A0A8J8W018"/>
<evidence type="ECO:0000256" key="1">
    <source>
        <dbReference type="ARBA" id="ARBA00000707"/>
    </source>
</evidence>
<dbReference type="GO" id="GO:0016579">
    <property type="term" value="P:protein deubiquitination"/>
    <property type="evidence" value="ECO:0007669"/>
    <property type="project" value="InterPro"/>
</dbReference>
<dbReference type="Proteomes" id="UP000631181">
    <property type="component" value="Unassembled WGS sequence"/>
</dbReference>
<name>A0A8J8W018_9EURO</name>
<dbReference type="GO" id="GO:0061136">
    <property type="term" value="P:regulation of proteasomal protein catabolic process"/>
    <property type="evidence" value="ECO:0007669"/>
    <property type="project" value="TreeGrafter"/>
</dbReference>
<evidence type="ECO:0000256" key="3">
    <source>
        <dbReference type="ARBA" id="ARBA00022670"/>
    </source>
</evidence>
<dbReference type="InterPro" id="IPR028889">
    <property type="entry name" value="USP"/>
</dbReference>
<feature type="region of interest" description="Disordered" evidence="7">
    <location>
        <begin position="816"/>
        <end position="857"/>
    </location>
</feature>
<keyword evidence="6" id="KW-0788">Thiol protease</keyword>
<keyword evidence="5 9" id="KW-0378">Hydrolase</keyword>
<dbReference type="SUPFAM" id="SSF54001">
    <property type="entry name" value="Cysteine proteinases"/>
    <property type="match status" value="1"/>
</dbReference>
<dbReference type="GO" id="GO:0043161">
    <property type="term" value="P:proteasome-mediated ubiquitin-dependent protein catabolic process"/>
    <property type="evidence" value="ECO:0007669"/>
    <property type="project" value="InterPro"/>
</dbReference>
<protein>
    <recommendedName>
        <fullName evidence="2">ubiquitinyl hydrolase 1</fullName>
        <ecNumber evidence="2">3.4.19.12</ecNumber>
    </recommendedName>
</protein>
<evidence type="ECO:0000256" key="2">
    <source>
        <dbReference type="ARBA" id="ARBA00012759"/>
    </source>
</evidence>
<sequence>MVPPQRPGKTAPRLAEDIKLYDPAHLPGTGLNLLSQVPPVHPKKSDKSISSISPDACRHEYVTKDNQTSLLSTEERRRPGASCKVAAICSKCRCHLQVVVNYTSGGSGFAVAMPGEHLHHFVYQSGRQQGHDVFIEGLESGQVEETYHYQCSRFSCATVVSIRILSPLLTKPLVRLLCDSSVIHARASEAIAAQPERLEGMAIPEPITVLDNLRLYLHNALHVQERSKAISSSNKRFMLSFGLEGAACRDILEYLGFAYDADAGSWQPPSPKIDITRPYHDAGRVFIDDILIELLCLLHQRPAAEKKGVNIPALPAAAYQYLASSLEALTYSRSPRAHELGMASDSFYEDLGVVEDMDARSIVNAYQSQVALDPRNAPLYLQSLKGITLVRQGEDLEILNQAIEHAYAEGKFTFDDLLEAWHYFGYQSLQQVPKVDDDALVGKFYAYLSSLPIEKQDLPRLHLWRIGFDLGNERLMAVSQGQITTVEQAYDYLGAPRGTPDDFILTMYTAKLNDDPACVDLANRAVQIIASARNSTLLKHFLDTGEALAGDMDIGEAYRRLQIPDRTVDDGAIMAAYTICVDENPGQVDTYNRALTVIAKAMDSVVLRQMAGISNEPDRNLSDWPVGLQNIGNTCYLNSLLQFYFSVRPFRDMVLHYENHQMDVNDDEGISKKQVGSRKVAKKEVERSLKFMSELRGLFNSMITSRTSSVAPGQELARLTLISPGGEAAIRRRSTISRSHTLGDVDGRPVLGPLGPPRPIPEEGSEAQTTSDSKIPAPTSSNVSEVGSDATLISESTGSADDTEMKDVNIEDVVLLPAESDQKQRTGDPTDAGANLAEIPARPPPVPQRPSLTSEDDRRKQLIEEVEIGAQQDVTEVINNVLFQSQCAIRPLRIEADGEQGDQIKDLFYGCTRSYISTAGGTRSKEERWCDIKVDVAGGPRDIYAAIDGAFDAQKISVENGEAEQYGSITRIPPILQIQVQRVQFDPVQKRSFKSTNHLGLYQTIYLDRYMDTTRHDIMSRRRQCWAWKSKLRDLESRRAVLLRKQENEPVAMTDLFRATRDALDGISKLQSPDKVEIDATLLGDLDQICETVQKELQTIDQEVSRIQELIKNRFSDLTKLPYQLYAVFVHHGSVSFGHYWIYIRDFQKNIWRKYNDEYVTEVQNEDEIFGNTDTDNPPTPYFLVYIRDSMENRLVDPVWRDIDEQEPFQSEVFFDGVMPMEDVQSPGHNIDHTLSDPPPYEGEPMQETVAEVDGDTK</sequence>
<dbReference type="InterPro" id="IPR025305">
    <property type="entry name" value="UCH_repeat_domain"/>
</dbReference>
<dbReference type="PROSITE" id="PS00973">
    <property type="entry name" value="USP_2"/>
    <property type="match status" value="1"/>
</dbReference>
<dbReference type="PANTHER" id="PTHR43982:SF6">
    <property type="entry name" value="UBIQUITIN CARBOXYL-TERMINAL HYDROLASE 2-RELATED"/>
    <property type="match status" value="1"/>
</dbReference>
<comment type="catalytic activity">
    <reaction evidence="1">
        <text>Thiol-dependent hydrolysis of ester, thioester, amide, peptide and isopeptide bonds formed by the C-terminal Gly of ubiquitin (a 76-residue protein attached to proteins as an intracellular targeting signal).</text>
        <dbReference type="EC" id="3.4.19.12"/>
    </reaction>
</comment>
<evidence type="ECO:0000256" key="4">
    <source>
        <dbReference type="ARBA" id="ARBA00022786"/>
    </source>
</evidence>
<feature type="region of interest" description="Disordered" evidence="7">
    <location>
        <begin position="1225"/>
        <end position="1258"/>
    </location>
</feature>
<dbReference type="PROSITE" id="PS50235">
    <property type="entry name" value="USP_3"/>
    <property type="match status" value="1"/>
</dbReference>
<dbReference type="Gene3D" id="3.90.70.10">
    <property type="entry name" value="Cysteine proteinases"/>
    <property type="match status" value="2"/>
</dbReference>
<proteinExistence type="predicted"/>
<dbReference type="InterPro" id="IPR038765">
    <property type="entry name" value="Papain-like_cys_pep_sf"/>
</dbReference>
<evidence type="ECO:0000313" key="9">
    <source>
        <dbReference type="EMBL" id="KAF7714966.1"/>
    </source>
</evidence>
<gene>
    <name evidence="9" type="ORF">PECM_007608</name>
</gene>
<dbReference type="InterPro" id="IPR001394">
    <property type="entry name" value="Peptidase_C19_UCH"/>
</dbReference>
<evidence type="ECO:0000313" key="10">
    <source>
        <dbReference type="Proteomes" id="UP000631181"/>
    </source>
</evidence>
<evidence type="ECO:0000256" key="5">
    <source>
        <dbReference type="ARBA" id="ARBA00022801"/>
    </source>
</evidence>
<dbReference type="FunFam" id="3.90.70.10:FF:000122">
    <property type="entry name" value="Ubiquitin carboxyl-terminal hydrolase 2"/>
    <property type="match status" value="1"/>
</dbReference>
<dbReference type="Pfam" id="PF13446">
    <property type="entry name" value="RPT"/>
    <property type="match status" value="3"/>
</dbReference>
<dbReference type="PANTHER" id="PTHR43982">
    <property type="entry name" value="UBIQUITIN CARBOXYL-TERMINAL HYDROLASE"/>
    <property type="match status" value="1"/>
</dbReference>
<dbReference type="InterPro" id="IPR044635">
    <property type="entry name" value="UBP14-like"/>
</dbReference>
<keyword evidence="3" id="KW-0645">Protease</keyword>
<dbReference type="Pfam" id="PF00443">
    <property type="entry name" value="UCH"/>
    <property type="match status" value="1"/>
</dbReference>
<dbReference type="OrthoDB" id="2420415at2759"/>
<dbReference type="InterPro" id="IPR018200">
    <property type="entry name" value="USP_CS"/>
</dbReference>